<proteinExistence type="predicted"/>
<keyword evidence="2" id="KW-1185">Reference proteome</keyword>
<evidence type="ECO:0000313" key="1">
    <source>
        <dbReference type="EMBL" id="CQR34213.1"/>
    </source>
</evidence>
<keyword evidence="1" id="KW-0378">Hydrolase</keyword>
<protein>
    <submittedName>
        <fullName evidence="1">Type-2 restriction enzyme SalI</fullName>
        <ecNumber evidence="1">3.1.21.4</ecNumber>
    </submittedName>
</protein>
<evidence type="ECO:0000313" key="2">
    <source>
        <dbReference type="Proteomes" id="UP000078599"/>
    </source>
</evidence>
<reference evidence="1 2" key="1">
    <citation type="submission" date="2015-03" db="EMBL/GenBank/DDBJ databases">
        <authorList>
            <person name="Regsiter A."/>
            <person name="william w."/>
        </authorList>
    </citation>
    <scope>NUCLEOTIDE SEQUENCE [LARGE SCALE GENOMIC DNA]</scope>
    <source>
        <strain evidence="1 2">CB1</strain>
    </source>
</reference>
<gene>
    <name evidence="1" type="primary">salIR</name>
    <name evidence="1" type="ORF">THICB1_30359</name>
</gene>
<sequence>MSTKQRPPDSMPINLNKPQQWKADIARSVDMYNDWFMKFAPVAFRSTRVQTTRDVEAALAATGNLTNIKPALLRQHPEILPTLRMSTCPPIAVDRLIGLAGVSTTLVKSMELDKKLPVRMPIVVADAQLVKIGTIIEKMADPDIFVWIGRTEAPTEVEIHRAATIVADRLCGAVANPIIRNAQEKRQLAAIKTWLEARGYKQIHGGDGVKFNAMQPGTFSFRMNVPVKLEGGVQQVNIPIDAVIMPKTAKAGDFPIFFEAKSAGDFTNTNKRRKEEAVKMAQLRSTYGEQVRFNLFLCGYFDSGYLGYEAAESIDWVWEHRIDDFAMFGI</sequence>
<dbReference type="GO" id="GO:0009036">
    <property type="term" value="F:type II site-specific deoxyribonuclease activity"/>
    <property type="evidence" value="ECO:0007669"/>
    <property type="project" value="UniProtKB-EC"/>
</dbReference>
<organism evidence="1 2">
    <name type="scientific">Thiomonas arsenitoxydans (strain DSM 22701 / CIP 110005 / 3As)</name>
    <dbReference type="NCBI Taxonomy" id="426114"/>
    <lineage>
        <taxon>Bacteria</taxon>
        <taxon>Pseudomonadati</taxon>
        <taxon>Pseudomonadota</taxon>
        <taxon>Betaproteobacteria</taxon>
        <taxon>Burkholderiales</taxon>
        <taxon>Thiomonas</taxon>
    </lineage>
</organism>
<dbReference type="EC" id="3.1.21.4" evidence="1"/>
<dbReference type="Pfam" id="PF09572">
    <property type="entry name" value="RE_XamI"/>
    <property type="match status" value="1"/>
</dbReference>
<comment type="caution">
    <text evidence="1">The sequence shown here is derived from an EMBL/GenBank/DDBJ whole genome shotgun (WGS) entry which is preliminary data.</text>
</comment>
<dbReference type="EMBL" id="CTRI01000023">
    <property type="protein sequence ID" value="CQR34213.1"/>
    <property type="molecule type" value="Genomic_DNA"/>
</dbReference>
<name>A0ABM9T9P3_THIA3</name>
<accession>A0ABM9T9P3</accession>
<dbReference type="InterPro" id="IPR019072">
    <property type="entry name" value="Restrct_endonuc_II_XamI"/>
</dbReference>
<dbReference type="Proteomes" id="UP000078599">
    <property type="component" value="Unassembled WGS sequence"/>
</dbReference>